<dbReference type="RefSeq" id="WP_003977992.1">
    <property type="nucleotide sequence ID" value="NZ_CM001889.1"/>
</dbReference>
<evidence type="ECO:0000313" key="3">
    <source>
        <dbReference type="Proteomes" id="UP000014062"/>
    </source>
</evidence>
<keyword evidence="1" id="KW-1133">Transmembrane helix</keyword>
<gene>
    <name evidence="2" type="ORF">SLI_0852</name>
</gene>
<keyword evidence="1" id="KW-0812">Transmembrane</keyword>
<protein>
    <submittedName>
        <fullName evidence="2">Integral-membrane protein</fullName>
    </submittedName>
</protein>
<accession>A0A7U9DKD2</accession>
<feature type="transmembrane region" description="Helical" evidence="1">
    <location>
        <begin position="36"/>
        <end position="54"/>
    </location>
</feature>
<evidence type="ECO:0000256" key="1">
    <source>
        <dbReference type="SAM" id="Phobius"/>
    </source>
</evidence>
<organism evidence="2 3">
    <name type="scientific">Streptomyces lividans 1326</name>
    <dbReference type="NCBI Taxonomy" id="1200984"/>
    <lineage>
        <taxon>Bacteria</taxon>
        <taxon>Bacillati</taxon>
        <taxon>Actinomycetota</taxon>
        <taxon>Actinomycetes</taxon>
        <taxon>Kitasatosporales</taxon>
        <taxon>Streptomycetaceae</taxon>
        <taxon>Streptomyces</taxon>
    </lineage>
</organism>
<dbReference type="AlphaFoldDB" id="A0A7U9DKD2"/>
<dbReference type="EMBL" id="CM001889">
    <property type="protein sequence ID" value="EOY45571.1"/>
    <property type="molecule type" value="Genomic_DNA"/>
</dbReference>
<keyword evidence="1" id="KW-0472">Membrane</keyword>
<evidence type="ECO:0000313" key="2">
    <source>
        <dbReference type="EMBL" id="EOY45571.1"/>
    </source>
</evidence>
<feature type="transmembrane region" description="Helical" evidence="1">
    <location>
        <begin position="61"/>
        <end position="81"/>
    </location>
</feature>
<feature type="transmembrane region" description="Helical" evidence="1">
    <location>
        <begin position="149"/>
        <end position="167"/>
    </location>
</feature>
<name>A0A7U9DKD2_STRLI</name>
<reference evidence="3" key="1">
    <citation type="journal article" date="2013" name="Genome Biol. Evol.">
        <title>The genome sequence of Streptomyces lividans 66 reveals a novel tRNA-dependent peptide biosynthetic system within a metal-related genomic island.</title>
        <authorList>
            <person name="Cruz-Morales P."/>
            <person name="Vijgenboom E."/>
            <person name="Iruegas-Bocardo F."/>
            <person name="Girard G."/>
            <person name="Yanez-Guerra L.A."/>
            <person name="Ramos-Aboites H.E."/>
            <person name="Pernodet J.L."/>
            <person name="Anne J."/>
            <person name="van Wezel G.P."/>
            <person name="Barona-Gomez F."/>
        </authorList>
    </citation>
    <scope>NUCLEOTIDE SEQUENCE [LARGE SCALE GENOMIC DNA]</scope>
    <source>
        <strain evidence="3">1326</strain>
    </source>
</reference>
<dbReference type="Proteomes" id="UP000014062">
    <property type="component" value="Chromosome"/>
</dbReference>
<proteinExistence type="predicted"/>
<sequence length="234" mass="24445">MSAGWCLRTTRAAVFAAVCVLLAALGHVTMSDASVPWWALAVPLVICGGAAWCLAGRERGLLPVSFAVVAAQTALHEWFSYAQALSTSPMHMDGPPEVTPSGYRPGATTHTGHAVHSLTHGESAMGATDVIDPATGIGHTVSGGMSSTGMLAAHLLAAVLTGLWLAHGERATFRVLRAVAGRLAAPLRLLLALPEPSCRPRVVLSRGRSDRRPRRPLLVYVITSRGPPEGTAVV</sequence>